<keyword evidence="10" id="KW-1185">Reference proteome</keyword>
<dbReference type="Pfam" id="PF02932">
    <property type="entry name" value="Neur_chan_memb"/>
    <property type="match status" value="1"/>
</dbReference>
<dbReference type="CDD" id="cd18989">
    <property type="entry name" value="LGIC_ECD_cation"/>
    <property type="match status" value="1"/>
</dbReference>
<dbReference type="CDD" id="cd19051">
    <property type="entry name" value="LGIC_TM_cation"/>
    <property type="match status" value="1"/>
</dbReference>
<feature type="transmembrane region" description="Helical" evidence="5">
    <location>
        <begin position="374"/>
        <end position="392"/>
    </location>
</feature>
<dbReference type="InterPro" id="IPR038050">
    <property type="entry name" value="Neuro_actylchol_rec"/>
</dbReference>
<dbReference type="InterPro" id="IPR006202">
    <property type="entry name" value="Neur_chan_lig-bd"/>
</dbReference>
<name>A0ABD0J9E0_9CAEN</name>
<evidence type="ECO:0000256" key="4">
    <source>
        <dbReference type="ARBA" id="ARBA00023136"/>
    </source>
</evidence>
<keyword evidence="2 5" id="KW-0812">Transmembrane</keyword>
<reference evidence="9 10" key="1">
    <citation type="journal article" date="2023" name="Sci. Data">
        <title>Genome assembly of the Korean intertidal mud-creeper Batillaria attramentaria.</title>
        <authorList>
            <person name="Patra A.K."/>
            <person name="Ho P.T."/>
            <person name="Jun S."/>
            <person name="Lee S.J."/>
            <person name="Kim Y."/>
            <person name="Won Y.J."/>
        </authorList>
    </citation>
    <scope>NUCLEOTIDE SEQUENCE [LARGE SCALE GENOMIC DNA]</scope>
    <source>
        <strain evidence="9">Wonlab-2016</strain>
    </source>
</reference>
<keyword evidence="4 5" id="KW-0472">Membrane</keyword>
<dbReference type="Gene3D" id="1.20.58.390">
    <property type="entry name" value="Neurotransmitter-gated ion-channel transmembrane domain"/>
    <property type="match status" value="1"/>
</dbReference>
<evidence type="ECO:0000259" key="7">
    <source>
        <dbReference type="Pfam" id="PF02931"/>
    </source>
</evidence>
<evidence type="ECO:0000256" key="3">
    <source>
        <dbReference type="ARBA" id="ARBA00022989"/>
    </source>
</evidence>
<evidence type="ECO:0000256" key="1">
    <source>
        <dbReference type="ARBA" id="ARBA00004141"/>
    </source>
</evidence>
<dbReference type="GO" id="GO:0016020">
    <property type="term" value="C:membrane"/>
    <property type="evidence" value="ECO:0007669"/>
    <property type="project" value="UniProtKB-SubCell"/>
</dbReference>
<evidence type="ECO:0000256" key="5">
    <source>
        <dbReference type="RuleBase" id="RU000687"/>
    </source>
</evidence>
<dbReference type="SUPFAM" id="SSF63712">
    <property type="entry name" value="Nicotinic receptor ligand binding domain-like"/>
    <property type="match status" value="1"/>
</dbReference>
<feature type="domain" description="Neurotransmitter-gated ion-channel transmembrane" evidence="8">
    <location>
        <begin position="350"/>
        <end position="466"/>
    </location>
</feature>
<feature type="chain" id="PRO_5044524960" evidence="5">
    <location>
        <begin position="21"/>
        <end position="515"/>
    </location>
</feature>
<dbReference type="PRINTS" id="PR00252">
    <property type="entry name" value="NRIONCHANNEL"/>
</dbReference>
<dbReference type="InterPro" id="IPR036734">
    <property type="entry name" value="Neur_chan_lig-bd_sf"/>
</dbReference>
<dbReference type="Proteomes" id="UP001519460">
    <property type="component" value="Unassembled WGS sequence"/>
</dbReference>
<dbReference type="InterPro" id="IPR006029">
    <property type="entry name" value="Neurotrans-gated_channel_TM"/>
</dbReference>
<accession>A0ABD0J9E0</accession>
<dbReference type="PROSITE" id="PS00236">
    <property type="entry name" value="NEUROTR_ION_CHANNEL"/>
    <property type="match status" value="1"/>
</dbReference>
<dbReference type="InterPro" id="IPR036719">
    <property type="entry name" value="Neuro-gated_channel_TM_sf"/>
</dbReference>
<dbReference type="InterPro" id="IPR006201">
    <property type="entry name" value="Neur_channel"/>
</dbReference>
<sequence length="515" mass="57170">MMESAVLIVLVSLALHRYHGHQQQAEVSSSDKDHDSRTAANVHKYAPANHALHNIGDGHAATNHVPQYIPDHEAFKIDKSHWRKKDCGETPRDRAKKLVLAILMCFAHDAHSANASSADSELSSYAKIRRELLSRSEVADKVPPGGGASRVNVTITLTPIDILDVDDVRQVVTATAYIRLTWRYPALSWNCHDPVTLQPTAPFSVLIPSSEIWRPEVLCANGATTEQSNIGRSLEDNAVVHKDGTVEVKANLNLEFTCKMDLTFFPFDTQRCRVLLFVTSTVPISSIPEDYQLLQADALRKLCSVGAEWTFVEQSVEEKEVPVLGGGSAVYLEYTITMTRKTTFFVISFIVPIVLTSYMNTVVFLIPVESGDRISYLVSIFVSTAVFVGFSTDTMPQGLNEIPLIMYFITGIMMESAVLIILVSLALHRYHDHQQQAEASDSDKDHESRTAANGHKYAPANHALHNIGNGHAATNQALRDITDPSHETFKIDKSDWRKKDGGETPRERAKKLDMI</sequence>
<evidence type="ECO:0000259" key="8">
    <source>
        <dbReference type="Pfam" id="PF02932"/>
    </source>
</evidence>
<dbReference type="GO" id="GO:0034220">
    <property type="term" value="P:monoatomic ion transmembrane transport"/>
    <property type="evidence" value="ECO:0007669"/>
    <property type="project" value="UniProtKB-KW"/>
</dbReference>
<comment type="similarity">
    <text evidence="5">Belongs to the ligand-gated ion channel (TC 1.A.9) family.</text>
</comment>
<keyword evidence="5" id="KW-0407">Ion channel</keyword>
<comment type="caution">
    <text evidence="9">The sequence shown here is derived from an EMBL/GenBank/DDBJ whole genome shotgun (WGS) entry which is preliminary data.</text>
</comment>
<dbReference type="PANTHER" id="PTHR18945">
    <property type="entry name" value="NEUROTRANSMITTER GATED ION CHANNEL"/>
    <property type="match status" value="1"/>
</dbReference>
<dbReference type="Pfam" id="PF02931">
    <property type="entry name" value="Neur_chan_LBD"/>
    <property type="match status" value="1"/>
</dbReference>
<evidence type="ECO:0000313" key="10">
    <source>
        <dbReference type="Proteomes" id="UP001519460"/>
    </source>
</evidence>
<dbReference type="Gene3D" id="2.70.170.10">
    <property type="entry name" value="Neurotransmitter-gated ion-channel ligand-binding domain"/>
    <property type="match status" value="1"/>
</dbReference>
<dbReference type="InterPro" id="IPR018000">
    <property type="entry name" value="Neurotransmitter_ion_chnl_CS"/>
</dbReference>
<comment type="caution">
    <text evidence="5">Lacks conserved residue(s) required for the propagation of feature annotation.</text>
</comment>
<proteinExistence type="inferred from homology"/>
<keyword evidence="3 5" id="KW-1133">Transmembrane helix</keyword>
<comment type="subcellular location">
    <subcellularLocation>
        <location evidence="1">Membrane</location>
        <topology evidence="1">Multi-pass membrane protein</topology>
    </subcellularLocation>
</comment>
<feature type="domain" description="Neurotransmitter-gated ion-channel ligand-binding" evidence="7">
    <location>
        <begin position="141"/>
        <end position="274"/>
    </location>
</feature>
<organism evidence="9 10">
    <name type="scientific">Batillaria attramentaria</name>
    <dbReference type="NCBI Taxonomy" id="370345"/>
    <lineage>
        <taxon>Eukaryota</taxon>
        <taxon>Metazoa</taxon>
        <taxon>Spiralia</taxon>
        <taxon>Lophotrochozoa</taxon>
        <taxon>Mollusca</taxon>
        <taxon>Gastropoda</taxon>
        <taxon>Caenogastropoda</taxon>
        <taxon>Sorbeoconcha</taxon>
        <taxon>Cerithioidea</taxon>
        <taxon>Batillariidae</taxon>
        <taxon>Batillaria</taxon>
    </lineage>
</organism>
<dbReference type="SUPFAM" id="SSF90112">
    <property type="entry name" value="Neurotransmitter-gated ion-channel transmembrane pore"/>
    <property type="match status" value="1"/>
</dbReference>
<dbReference type="EMBL" id="JACVVK020000551">
    <property type="protein sequence ID" value="KAK7466662.1"/>
    <property type="molecule type" value="Genomic_DNA"/>
</dbReference>
<evidence type="ECO:0000313" key="9">
    <source>
        <dbReference type="EMBL" id="KAK7466662.1"/>
    </source>
</evidence>
<feature type="non-terminal residue" evidence="9">
    <location>
        <position position="515"/>
    </location>
</feature>
<gene>
    <name evidence="9" type="ORF">BaRGS_00037229</name>
</gene>
<feature type="region of interest" description="Disordered" evidence="6">
    <location>
        <begin position="480"/>
        <end position="515"/>
    </location>
</feature>
<evidence type="ECO:0000256" key="6">
    <source>
        <dbReference type="SAM" id="MobiDB-lite"/>
    </source>
</evidence>
<keyword evidence="5" id="KW-0813">Transport</keyword>
<keyword evidence="5" id="KW-0732">Signal</keyword>
<feature type="signal peptide" evidence="5">
    <location>
        <begin position="1"/>
        <end position="20"/>
    </location>
</feature>
<feature type="transmembrane region" description="Helical" evidence="5">
    <location>
        <begin position="404"/>
        <end position="427"/>
    </location>
</feature>
<keyword evidence="5" id="KW-0406">Ion transport</keyword>
<protein>
    <submittedName>
        <fullName evidence="9">Uncharacterized protein</fullName>
    </submittedName>
</protein>
<feature type="transmembrane region" description="Helical" evidence="5">
    <location>
        <begin position="344"/>
        <end position="367"/>
    </location>
</feature>
<dbReference type="AlphaFoldDB" id="A0ABD0J9E0"/>
<evidence type="ECO:0000256" key="2">
    <source>
        <dbReference type="ARBA" id="ARBA00022692"/>
    </source>
</evidence>